<organism evidence="1 2">
    <name type="scientific">Adineta steineri</name>
    <dbReference type="NCBI Taxonomy" id="433720"/>
    <lineage>
        <taxon>Eukaryota</taxon>
        <taxon>Metazoa</taxon>
        <taxon>Spiralia</taxon>
        <taxon>Gnathifera</taxon>
        <taxon>Rotifera</taxon>
        <taxon>Eurotatoria</taxon>
        <taxon>Bdelloidea</taxon>
        <taxon>Adinetida</taxon>
        <taxon>Adinetidae</taxon>
        <taxon>Adineta</taxon>
    </lineage>
</organism>
<proteinExistence type="predicted"/>
<dbReference type="Proteomes" id="UP000663868">
    <property type="component" value="Unassembled WGS sequence"/>
</dbReference>
<sequence>KSIMGILTGRSEGIKLLTYCDLAFIGTLTDYSKGMSTRSLPPIVHYTLEFDKYEQIRGIPIENEEPHFHYMQTGSGGQILDPNTHRLIPAPEPKRPKIDQLYLALLNDSRQIKQLVEITTDDIDLLRQLALQN</sequence>
<reference evidence="1" key="1">
    <citation type="submission" date="2021-02" db="EMBL/GenBank/DDBJ databases">
        <authorList>
            <person name="Nowell W R."/>
        </authorList>
    </citation>
    <scope>NUCLEOTIDE SEQUENCE</scope>
</reference>
<gene>
    <name evidence="1" type="ORF">KXQ929_LOCUS49942</name>
</gene>
<evidence type="ECO:0000313" key="1">
    <source>
        <dbReference type="EMBL" id="CAF4381569.1"/>
    </source>
</evidence>
<comment type="caution">
    <text evidence="1">The sequence shown here is derived from an EMBL/GenBank/DDBJ whole genome shotgun (WGS) entry which is preliminary data.</text>
</comment>
<evidence type="ECO:0000313" key="2">
    <source>
        <dbReference type="Proteomes" id="UP000663868"/>
    </source>
</evidence>
<protein>
    <submittedName>
        <fullName evidence="1">Uncharacterized protein</fullName>
    </submittedName>
</protein>
<name>A0A820N212_9BILA</name>
<feature type="non-terminal residue" evidence="1">
    <location>
        <position position="1"/>
    </location>
</feature>
<accession>A0A820N212</accession>
<dbReference type="EMBL" id="CAJOBB010022072">
    <property type="protein sequence ID" value="CAF4381569.1"/>
    <property type="molecule type" value="Genomic_DNA"/>
</dbReference>
<dbReference type="AlphaFoldDB" id="A0A820N212"/>